<keyword evidence="6" id="KW-1185">Reference proteome</keyword>
<accession>A0A3M6TUA1</accession>
<feature type="region of interest" description="Disordered" evidence="3">
    <location>
        <begin position="1"/>
        <end position="37"/>
    </location>
</feature>
<evidence type="ECO:0000313" key="6">
    <source>
        <dbReference type="Proteomes" id="UP000275408"/>
    </source>
</evidence>
<feature type="DNA-binding region" description="Fork-head" evidence="2">
    <location>
        <begin position="44"/>
        <end position="134"/>
    </location>
</feature>
<dbReference type="SUPFAM" id="SSF46785">
    <property type="entry name" value="Winged helix' DNA-binding domain"/>
    <property type="match status" value="1"/>
</dbReference>
<dbReference type="InterPro" id="IPR036390">
    <property type="entry name" value="WH_DNA-bd_sf"/>
</dbReference>
<reference evidence="5 6" key="1">
    <citation type="journal article" date="2018" name="Sci. Rep.">
        <title>Comparative analysis of the Pocillopora damicornis genome highlights role of immune system in coral evolution.</title>
        <authorList>
            <person name="Cunning R."/>
            <person name="Bay R.A."/>
            <person name="Gillette P."/>
            <person name="Baker A.C."/>
            <person name="Traylor-Knowles N."/>
        </authorList>
    </citation>
    <scope>NUCLEOTIDE SEQUENCE [LARGE SCALE GENOMIC DNA]</scope>
    <source>
        <strain evidence="5">RSMAS</strain>
        <tissue evidence="5">Whole animal</tissue>
    </source>
</reference>
<evidence type="ECO:0000259" key="4">
    <source>
        <dbReference type="PROSITE" id="PS50039"/>
    </source>
</evidence>
<dbReference type="GO" id="GO:0000978">
    <property type="term" value="F:RNA polymerase II cis-regulatory region sequence-specific DNA binding"/>
    <property type="evidence" value="ECO:0007669"/>
    <property type="project" value="TreeGrafter"/>
</dbReference>
<dbReference type="GO" id="GO:0005634">
    <property type="term" value="C:nucleus"/>
    <property type="evidence" value="ECO:0007669"/>
    <property type="project" value="UniProtKB-SubCell"/>
</dbReference>
<name>A0A3M6TUA1_POCDA</name>
<dbReference type="Pfam" id="PF00250">
    <property type="entry name" value="Forkhead"/>
    <property type="match status" value="1"/>
</dbReference>
<dbReference type="Proteomes" id="UP000275408">
    <property type="component" value="Unassembled WGS sequence"/>
</dbReference>
<keyword evidence="2" id="KW-0539">Nucleus</keyword>
<dbReference type="PANTHER" id="PTHR11829">
    <property type="entry name" value="FORKHEAD BOX PROTEIN"/>
    <property type="match status" value="1"/>
</dbReference>
<dbReference type="EMBL" id="RCHS01002918">
    <property type="protein sequence ID" value="RMX44983.1"/>
    <property type="molecule type" value="Genomic_DNA"/>
</dbReference>
<organism evidence="5 6">
    <name type="scientific">Pocillopora damicornis</name>
    <name type="common">Cauliflower coral</name>
    <name type="synonym">Millepora damicornis</name>
    <dbReference type="NCBI Taxonomy" id="46731"/>
    <lineage>
        <taxon>Eukaryota</taxon>
        <taxon>Metazoa</taxon>
        <taxon>Cnidaria</taxon>
        <taxon>Anthozoa</taxon>
        <taxon>Hexacorallia</taxon>
        <taxon>Scleractinia</taxon>
        <taxon>Astrocoeniina</taxon>
        <taxon>Pocilloporidae</taxon>
        <taxon>Pocillopora</taxon>
    </lineage>
</organism>
<dbReference type="InterPro" id="IPR036388">
    <property type="entry name" value="WH-like_DNA-bd_sf"/>
</dbReference>
<evidence type="ECO:0000313" key="5">
    <source>
        <dbReference type="EMBL" id="RMX44983.1"/>
    </source>
</evidence>
<proteinExistence type="predicted"/>
<protein>
    <recommendedName>
        <fullName evidence="4">Fork-head domain-containing protein</fullName>
    </recommendedName>
</protein>
<dbReference type="PANTHER" id="PTHR11829:SF411">
    <property type="entry name" value="FORKHEAD BOX PROTEIN L2"/>
    <property type="match status" value="1"/>
</dbReference>
<dbReference type="GO" id="GO:0000981">
    <property type="term" value="F:DNA-binding transcription factor activity, RNA polymerase II-specific"/>
    <property type="evidence" value="ECO:0007669"/>
    <property type="project" value="TreeGrafter"/>
</dbReference>
<dbReference type="PRINTS" id="PR00053">
    <property type="entry name" value="FORKHEAD"/>
</dbReference>
<keyword evidence="1 2" id="KW-0238">DNA-binding</keyword>
<dbReference type="Gene3D" id="1.10.10.10">
    <property type="entry name" value="Winged helix-like DNA-binding domain superfamily/Winged helix DNA-binding domain"/>
    <property type="match status" value="1"/>
</dbReference>
<feature type="domain" description="Fork-head" evidence="4">
    <location>
        <begin position="44"/>
        <end position="134"/>
    </location>
</feature>
<evidence type="ECO:0000256" key="3">
    <source>
        <dbReference type="SAM" id="MobiDB-lite"/>
    </source>
</evidence>
<dbReference type="OrthoDB" id="5954824at2759"/>
<sequence>MKRAEQGIQKEGFRKSVPGVSKDEEKALIQTQQKKQKRKRNSCPLSYIEVISYAILSSPRKRVTLSDIYSFIQNNYPEFTENRVRWKNTVRHNLSIHECFQRGEMALDKSGCYWRIHPRFFAHFSRGDFSRHKEPQNLPCAWDGGYSLVENPAFSAPCPVFPYRMCEPPSPYHPHVGVQQYHNRGIHAYGQHPYFTWNHFMY</sequence>
<dbReference type="GO" id="GO:0009653">
    <property type="term" value="P:anatomical structure morphogenesis"/>
    <property type="evidence" value="ECO:0007669"/>
    <property type="project" value="TreeGrafter"/>
</dbReference>
<dbReference type="STRING" id="46731.A0A3M6TUA1"/>
<dbReference type="GO" id="GO:0030154">
    <property type="term" value="P:cell differentiation"/>
    <property type="evidence" value="ECO:0007669"/>
    <property type="project" value="TreeGrafter"/>
</dbReference>
<comment type="subcellular location">
    <subcellularLocation>
        <location evidence="2">Nucleus</location>
    </subcellularLocation>
</comment>
<dbReference type="InterPro" id="IPR001766">
    <property type="entry name" value="Fork_head_dom"/>
</dbReference>
<gene>
    <name evidence="5" type="ORF">pdam_00017363</name>
</gene>
<dbReference type="SMART" id="SM00339">
    <property type="entry name" value="FH"/>
    <property type="match status" value="1"/>
</dbReference>
<evidence type="ECO:0000256" key="2">
    <source>
        <dbReference type="PROSITE-ProRule" id="PRU00089"/>
    </source>
</evidence>
<comment type="caution">
    <text evidence="5">The sequence shown here is derived from an EMBL/GenBank/DDBJ whole genome shotgun (WGS) entry which is preliminary data.</text>
</comment>
<evidence type="ECO:0000256" key="1">
    <source>
        <dbReference type="ARBA" id="ARBA00023125"/>
    </source>
</evidence>
<dbReference type="PROSITE" id="PS50039">
    <property type="entry name" value="FORK_HEAD_3"/>
    <property type="match status" value="1"/>
</dbReference>
<dbReference type="InterPro" id="IPR050211">
    <property type="entry name" value="FOX_domain-containing"/>
</dbReference>
<dbReference type="AlphaFoldDB" id="A0A3M6TUA1"/>